<dbReference type="InterPro" id="IPR008395">
    <property type="entry name" value="Agenet-like_dom"/>
</dbReference>
<accession>A0A3P5YR12</accession>
<protein>
    <recommendedName>
        <fullName evidence="5">Agenet domain-containing protein</fullName>
    </recommendedName>
</protein>
<feature type="compositionally biased region" description="Basic residues" evidence="4">
    <location>
        <begin position="401"/>
        <end position="410"/>
    </location>
</feature>
<dbReference type="Pfam" id="PF05641">
    <property type="entry name" value="Agenet"/>
    <property type="match status" value="1"/>
</dbReference>
<evidence type="ECO:0000259" key="5">
    <source>
        <dbReference type="SMART" id="SM00743"/>
    </source>
</evidence>
<feature type="compositionally biased region" description="Basic and acidic residues" evidence="4">
    <location>
        <begin position="420"/>
        <end position="429"/>
    </location>
</feature>
<dbReference type="AlphaFoldDB" id="A0A3P5YR12"/>
<reference evidence="6" key="1">
    <citation type="submission" date="2018-11" db="EMBL/GenBank/DDBJ databases">
        <authorList>
            <consortium name="Genoscope - CEA"/>
            <person name="William W."/>
        </authorList>
    </citation>
    <scope>NUCLEOTIDE SEQUENCE</scope>
</reference>
<gene>
    <name evidence="6" type="ORF">BRAA09T40842Z</name>
</gene>
<proteinExistence type="predicted"/>
<feature type="domain" description="Agenet" evidence="5">
    <location>
        <begin position="160"/>
        <end position="223"/>
    </location>
</feature>
<keyword evidence="1" id="KW-0813">Transport</keyword>
<dbReference type="InterPro" id="IPR014002">
    <property type="entry name" value="Agenet_dom_plant"/>
</dbReference>
<dbReference type="CDD" id="cd20406">
    <property type="entry name" value="Tudor_Agenet_AtDUF_rpt2_4"/>
    <property type="match status" value="2"/>
</dbReference>
<feature type="domain" description="Agenet" evidence="5">
    <location>
        <begin position="89"/>
        <end position="146"/>
    </location>
</feature>
<dbReference type="Pfam" id="PF05266">
    <property type="entry name" value="DUF724"/>
    <property type="match status" value="1"/>
</dbReference>
<dbReference type="SMART" id="SM00743">
    <property type="entry name" value="Agenet"/>
    <property type="match status" value="4"/>
</dbReference>
<organism evidence="6">
    <name type="scientific">Brassica campestris</name>
    <name type="common">Field mustard</name>
    <dbReference type="NCBI Taxonomy" id="3711"/>
    <lineage>
        <taxon>Eukaryota</taxon>
        <taxon>Viridiplantae</taxon>
        <taxon>Streptophyta</taxon>
        <taxon>Embryophyta</taxon>
        <taxon>Tracheophyta</taxon>
        <taxon>Spermatophyta</taxon>
        <taxon>Magnoliopsida</taxon>
        <taxon>eudicotyledons</taxon>
        <taxon>Gunneridae</taxon>
        <taxon>Pentapetalae</taxon>
        <taxon>rosids</taxon>
        <taxon>malvids</taxon>
        <taxon>Brassicales</taxon>
        <taxon>Brassicaceae</taxon>
        <taxon>Brassiceae</taxon>
        <taxon>Brassica</taxon>
    </lineage>
</organism>
<name>A0A3P5YR12_BRACM</name>
<dbReference type="CDD" id="cd20405">
    <property type="entry name" value="Tudor_Agenet_AtDUF_rpt1_3"/>
    <property type="match status" value="1"/>
</dbReference>
<evidence type="ECO:0000256" key="1">
    <source>
        <dbReference type="ARBA" id="ARBA00022448"/>
    </source>
</evidence>
<feature type="domain" description="Agenet" evidence="5">
    <location>
        <begin position="11"/>
        <end position="85"/>
    </location>
</feature>
<dbReference type="PANTHER" id="PTHR31917">
    <property type="entry name" value="AGENET DOMAIN-CONTAINING PROTEIN-RELATED"/>
    <property type="match status" value="1"/>
</dbReference>
<evidence type="ECO:0000256" key="4">
    <source>
        <dbReference type="SAM" id="MobiDB-lite"/>
    </source>
</evidence>
<evidence type="ECO:0000256" key="2">
    <source>
        <dbReference type="ARBA" id="ARBA00022604"/>
    </source>
</evidence>
<evidence type="ECO:0000313" key="6">
    <source>
        <dbReference type="EMBL" id="VDC63231.1"/>
    </source>
</evidence>
<evidence type="ECO:0000256" key="3">
    <source>
        <dbReference type="SAM" id="Coils"/>
    </source>
</evidence>
<feature type="coiled-coil region" evidence="3">
    <location>
        <begin position="617"/>
        <end position="686"/>
    </location>
</feature>
<dbReference type="EMBL" id="LR031568">
    <property type="protein sequence ID" value="VDC63231.1"/>
    <property type="molecule type" value="Genomic_DNA"/>
</dbReference>
<keyword evidence="2" id="KW-0341">Growth regulation</keyword>
<keyword evidence="3" id="KW-0175">Coiled coil</keyword>
<feature type="domain" description="Agenet" evidence="5">
    <location>
        <begin position="225"/>
        <end position="281"/>
    </location>
</feature>
<sequence>MLSTTGRKEKLSVSQGSYIEVSSDEHYYATGNVWYHALLRENLASSKRKKLSVLHLNPLSNEDYSPPLITTAFYRLIRPVPRLDPFPEVGFEEGDMIDAAHKGGWWSGWVIKVLDRGERFLVYLRFEPDVIEVERKDMRPHWVWKDEEWFRCEKRLLTESEFSSGTEVEVRTKVERFGDIWAPAIIIKKNEDETLLVKYGEENACRKINVPYSKIRPSPPSFGSRPFGLMENVDVLVECGWCPSVVSMVLCEDKYTVLLGRNKKSEDFDHSLLRPSMEWKDGVWQTKEKVSDREESPHAAEESTRIRVKVRKTRSSSGTNVKNLPQTPFLPTSTVALVKVITTNCVCLFLHQSSGEIASKMANVVISENTLVTKKPEIAETKEFHSPIVLGVVATTLLAKPQRKKRKTMKNQKGSTNDSVGEKAHESVNKRKRGRPHKFISTEPKHKTGNVVLSYHLNSCCSFFLSLRFSFFWQSASPTPDPMLNNAVVVKHVDVVETPKAKDSTMVLPFVKKSPCWKVIESMDIFKALPQRPHFNPLLECEEESREGDAIGAMVKFSGLLEKVNNIQVDDSVTEINRIKECFLKLEEHGFDVTAPCSRIDKLLSVKESQTWALEELKVAEREITENDNKRRKLEEDIEELPKKIVELQRQLVLVKQEKVTKDKEIALMQSHAEILDQKVQNVEKEFRETVTSPW</sequence>
<feature type="region of interest" description="Disordered" evidence="4">
    <location>
        <begin position="401"/>
        <end position="443"/>
    </location>
</feature>
<dbReference type="PANTHER" id="PTHR31917:SF136">
    <property type="entry name" value="DUF724 DOMAIN-CONTAINING PROTEIN 7"/>
    <property type="match status" value="1"/>
</dbReference>
<dbReference type="InterPro" id="IPR007930">
    <property type="entry name" value="DUF724"/>
</dbReference>